<dbReference type="Pfam" id="PF00149">
    <property type="entry name" value="Metallophos"/>
    <property type="match status" value="1"/>
</dbReference>
<dbReference type="Proteomes" id="UP000054771">
    <property type="component" value="Unassembled WGS sequence"/>
</dbReference>
<sequence>MRHTIVAVGVALLAHSAHAIFPTPLKFSKDGTFQISIFEDLHFGENSWESWGPAQDAKSVTVLNSVLDAESRPNLVVLNGDLITGENTFLENATAYLDKIVAPLVARGLPWASTYGNHDSQFNLSSTALLARENRYRNSLTRSMVPGREAGVTNYYLPVYDSGIRWPWSAPKLLLWFFDSRGGSYFQERDGEGNEVARPNWVDESVVRWFRRTNNALTARWRRTIPSLVFVHIPTSASKAAQTEDGIDRFTEPGINDDYALAQQGEGWCEDGTNNNEDCPYGGQDTAFMEALVEIPGILGVFSGHDHGDTWCYKWDTQIPGMSIKGNGVNLCFGQHSGYGGYGNWIRGARQVLVSEEALKRGELDTWIRLEDGGVVGTVELNATYGEDLYPATPNDKTYL</sequence>
<evidence type="ECO:0000313" key="4">
    <source>
        <dbReference type="Proteomes" id="UP000054771"/>
    </source>
</evidence>
<dbReference type="InterPro" id="IPR029052">
    <property type="entry name" value="Metallo-depent_PP-like"/>
</dbReference>
<evidence type="ECO:0000313" key="3">
    <source>
        <dbReference type="EMBL" id="CEL10723.1"/>
    </source>
</evidence>
<dbReference type="GO" id="GO:0005737">
    <property type="term" value="C:cytoplasm"/>
    <property type="evidence" value="ECO:0007669"/>
    <property type="project" value="TreeGrafter"/>
</dbReference>
<dbReference type="PANTHER" id="PTHR32440:SF11">
    <property type="entry name" value="METALLOPHOSPHOESTERASE DOMAIN-CONTAINING PROTEIN"/>
    <property type="match status" value="1"/>
</dbReference>
<feature type="chain" id="PRO_5006857852" description="Calcineurin-like phosphoesterase domain-containing protein" evidence="1">
    <location>
        <begin position="20"/>
        <end position="400"/>
    </location>
</feature>
<organism evidence="3 4">
    <name type="scientific">Aspergillus calidoustus</name>
    <dbReference type="NCBI Taxonomy" id="454130"/>
    <lineage>
        <taxon>Eukaryota</taxon>
        <taxon>Fungi</taxon>
        <taxon>Dikarya</taxon>
        <taxon>Ascomycota</taxon>
        <taxon>Pezizomycotina</taxon>
        <taxon>Eurotiomycetes</taxon>
        <taxon>Eurotiomycetidae</taxon>
        <taxon>Eurotiales</taxon>
        <taxon>Aspergillaceae</taxon>
        <taxon>Aspergillus</taxon>
        <taxon>Aspergillus subgen. Nidulantes</taxon>
    </lineage>
</organism>
<dbReference type="OrthoDB" id="783096at2759"/>
<dbReference type="AlphaFoldDB" id="A0A0U5GG48"/>
<reference evidence="4" key="1">
    <citation type="journal article" date="2016" name="Genome Announc.">
        <title>Draft genome sequences of fungus Aspergillus calidoustus.</title>
        <authorList>
            <person name="Horn F."/>
            <person name="Linde J."/>
            <person name="Mattern D.J."/>
            <person name="Walther G."/>
            <person name="Guthke R."/>
            <person name="Scherlach K."/>
            <person name="Martin K."/>
            <person name="Brakhage A.A."/>
            <person name="Petzke L."/>
            <person name="Valiante V."/>
        </authorList>
    </citation>
    <scope>NUCLEOTIDE SEQUENCE [LARGE SCALE GENOMIC DNA]</scope>
    <source>
        <strain evidence="4">SF006504</strain>
    </source>
</reference>
<keyword evidence="4" id="KW-1185">Reference proteome</keyword>
<dbReference type="Gene3D" id="3.60.21.10">
    <property type="match status" value="1"/>
</dbReference>
<gene>
    <name evidence="3" type="ORF">ASPCAL13837</name>
</gene>
<dbReference type="CDD" id="cd07383">
    <property type="entry name" value="MPP_Dcr2"/>
    <property type="match status" value="1"/>
</dbReference>
<keyword evidence="1" id="KW-0732">Signal</keyword>
<feature type="signal peptide" evidence="1">
    <location>
        <begin position="1"/>
        <end position="19"/>
    </location>
</feature>
<protein>
    <recommendedName>
        <fullName evidence="2">Calcineurin-like phosphoesterase domain-containing protein</fullName>
    </recommendedName>
</protein>
<evidence type="ECO:0000256" key="1">
    <source>
        <dbReference type="SAM" id="SignalP"/>
    </source>
</evidence>
<accession>A0A0U5GG48</accession>
<dbReference type="OMA" id="TYWVPVY"/>
<dbReference type="STRING" id="454130.A0A0U5GG48"/>
<dbReference type="GO" id="GO:0016788">
    <property type="term" value="F:hydrolase activity, acting on ester bonds"/>
    <property type="evidence" value="ECO:0007669"/>
    <property type="project" value="TreeGrafter"/>
</dbReference>
<dbReference type="EMBL" id="CDMC01000020">
    <property type="protein sequence ID" value="CEL10723.1"/>
    <property type="molecule type" value="Genomic_DNA"/>
</dbReference>
<proteinExistence type="predicted"/>
<dbReference type="InterPro" id="IPR004843">
    <property type="entry name" value="Calcineurin-like_PHP"/>
</dbReference>
<evidence type="ECO:0000259" key="2">
    <source>
        <dbReference type="Pfam" id="PF00149"/>
    </source>
</evidence>
<name>A0A0U5GG48_ASPCI</name>
<dbReference type="SUPFAM" id="SSF56300">
    <property type="entry name" value="Metallo-dependent phosphatases"/>
    <property type="match status" value="1"/>
</dbReference>
<feature type="domain" description="Calcineurin-like phosphoesterase" evidence="2">
    <location>
        <begin position="40"/>
        <end position="308"/>
    </location>
</feature>
<dbReference type="PANTHER" id="PTHR32440">
    <property type="entry name" value="PHOSPHATASE DCR2-RELATED-RELATED"/>
    <property type="match status" value="1"/>
</dbReference>